<dbReference type="RefSeq" id="WP_055073016.1">
    <property type="nucleotide sequence ID" value="NZ_CAXSPF010000014.1"/>
</dbReference>
<dbReference type="AlphaFoldDB" id="A0A173TIJ3"/>
<dbReference type="EMBL" id="CYXY01000011">
    <property type="protein sequence ID" value="CUN01959.1"/>
    <property type="molecule type" value="Genomic_DNA"/>
</dbReference>
<evidence type="ECO:0000313" key="1">
    <source>
        <dbReference type="EMBL" id="CUN01959.1"/>
    </source>
</evidence>
<accession>A0A173TIJ3</accession>
<organism evidence="1 2">
    <name type="scientific">Anaerostipes hadrus</name>
    <dbReference type="NCBI Taxonomy" id="649756"/>
    <lineage>
        <taxon>Bacteria</taxon>
        <taxon>Bacillati</taxon>
        <taxon>Bacillota</taxon>
        <taxon>Clostridia</taxon>
        <taxon>Lachnospirales</taxon>
        <taxon>Lachnospiraceae</taxon>
        <taxon>Anaerostipes</taxon>
    </lineage>
</organism>
<protein>
    <submittedName>
        <fullName evidence="1">Uncharacterized protein</fullName>
    </submittedName>
</protein>
<dbReference type="Proteomes" id="UP000095553">
    <property type="component" value="Unassembled WGS sequence"/>
</dbReference>
<name>A0A173TIJ3_ANAHA</name>
<sequence>MYYVIAKNSENKKTYVSTFKEKREAVSNIAFRFKKKLNSLNSSKHDIKNVETCWDCDEIYEELLDQNYDQLSESKKVKIMYDLFNYEQETYARQDISWQIIFANRGPDSDLYDFVLDSRYKFECNIPESRPSNNIVLPNAARILFEDIGVEYDLHIEKGVDRSCIYKIKKNENGDGFERDCNIHCSHDAHFEFPDWKSYLESVMCKTLIEMHHLKITFNENDVEDMFSKIIGMRFSAIAMVEKWIFEKLQATKKSLPNFVLQESEINDEILFGDADVDFVLDGTFGKGVFKKHYSDFSISYLKTNDHQMFITDAHWN</sequence>
<proteinExistence type="predicted"/>
<reference evidence="1 2" key="1">
    <citation type="submission" date="2015-09" db="EMBL/GenBank/DDBJ databases">
        <authorList>
            <consortium name="Pathogen Informatics"/>
        </authorList>
    </citation>
    <scope>NUCLEOTIDE SEQUENCE [LARGE SCALE GENOMIC DNA]</scope>
    <source>
        <strain evidence="1 2">2789STDY5834959</strain>
    </source>
</reference>
<evidence type="ECO:0000313" key="2">
    <source>
        <dbReference type="Proteomes" id="UP000095553"/>
    </source>
</evidence>
<gene>
    <name evidence="1" type="ORF">ERS852571_02023</name>
</gene>